<dbReference type="PROSITE" id="PS51257">
    <property type="entry name" value="PROKAR_LIPOPROTEIN"/>
    <property type="match status" value="1"/>
</dbReference>
<evidence type="ECO:0000313" key="10">
    <source>
        <dbReference type="Proteomes" id="UP000293874"/>
    </source>
</evidence>
<dbReference type="InterPro" id="IPR033985">
    <property type="entry name" value="SusD-like_N"/>
</dbReference>
<dbReference type="EMBL" id="SGXA01000001">
    <property type="protein sequence ID" value="RZS76285.1"/>
    <property type="molecule type" value="Genomic_DNA"/>
</dbReference>
<feature type="domain" description="SusD-like N-terminal" evidence="8">
    <location>
        <begin position="22"/>
        <end position="230"/>
    </location>
</feature>
<evidence type="ECO:0000259" key="8">
    <source>
        <dbReference type="Pfam" id="PF14322"/>
    </source>
</evidence>
<dbReference type="Pfam" id="PF14322">
    <property type="entry name" value="SusD-like_3"/>
    <property type="match status" value="1"/>
</dbReference>
<feature type="domain" description="RagB/SusD" evidence="7">
    <location>
        <begin position="335"/>
        <end position="448"/>
    </location>
</feature>
<dbReference type="Pfam" id="PF07980">
    <property type="entry name" value="SusD_RagB"/>
    <property type="match status" value="1"/>
</dbReference>
<evidence type="ECO:0000256" key="6">
    <source>
        <dbReference type="PROSITE-ProRule" id="PRU00339"/>
    </source>
</evidence>
<evidence type="ECO:0000313" key="9">
    <source>
        <dbReference type="EMBL" id="RZS76285.1"/>
    </source>
</evidence>
<dbReference type="InterPro" id="IPR012944">
    <property type="entry name" value="SusD_RagB_dom"/>
</dbReference>
<keyword evidence="3" id="KW-0732">Signal</keyword>
<gene>
    <name evidence="9" type="ORF">EV199_2165</name>
</gene>
<comment type="caution">
    <text evidence="9">The sequence shown here is derived from an EMBL/GenBank/DDBJ whole genome shotgun (WGS) entry which is preliminary data.</text>
</comment>
<dbReference type="SUPFAM" id="SSF48452">
    <property type="entry name" value="TPR-like"/>
    <property type="match status" value="1"/>
</dbReference>
<protein>
    <submittedName>
        <fullName evidence="9">SusD-like starch-binding protein associating with outer membrane</fullName>
    </submittedName>
</protein>
<dbReference type="Gene3D" id="1.25.40.390">
    <property type="match status" value="1"/>
</dbReference>
<dbReference type="SMART" id="SM00028">
    <property type="entry name" value="TPR"/>
    <property type="match status" value="2"/>
</dbReference>
<dbReference type="InterPro" id="IPR019734">
    <property type="entry name" value="TPR_rpt"/>
</dbReference>
<evidence type="ECO:0000256" key="5">
    <source>
        <dbReference type="ARBA" id="ARBA00023237"/>
    </source>
</evidence>
<accession>A0A4Q7N5G0</accession>
<dbReference type="GO" id="GO:0009279">
    <property type="term" value="C:cell outer membrane"/>
    <property type="evidence" value="ECO:0007669"/>
    <property type="project" value="UniProtKB-SubCell"/>
</dbReference>
<dbReference type="OrthoDB" id="697229at2"/>
<comment type="similarity">
    <text evidence="2">Belongs to the SusD family.</text>
</comment>
<dbReference type="RefSeq" id="WP_130540591.1">
    <property type="nucleotide sequence ID" value="NZ_CP042431.1"/>
</dbReference>
<name>A0A4Q7N5G0_9BACT</name>
<keyword evidence="4" id="KW-0472">Membrane</keyword>
<comment type="subcellular location">
    <subcellularLocation>
        <location evidence="1">Cell outer membrane</location>
    </subcellularLocation>
</comment>
<evidence type="ECO:0000256" key="1">
    <source>
        <dbReference type="ARBA" id="ARBA00004442"/>
    </source>
</evidence>
<dbReference type="PROSITE" id="PS50005">
    <property type="entry name" value="TPR"/>
    <property type="match status" value="1"/>
</dbReference>
<feature type="repeat" description="TPR" evidence="6">
    <location>
        <begin position="219"/>
        <end position="252"/>
    </location>
</feature>
<keyword evidence="6" id="KW-0802">TPR repeat</keyword>
<evidence type="ECO:0000256" key="2">
    <source>
        <dbReference type="ARBA" id="ARBA00006275"/>
    </source>
</evidence>
<proteinExistence type="inferred from homology"/>
<keyword evidence="10" id="KW-1185">Reference proteome</keyword>
<evidence type="ECO:0000259" key="7">
    <source>
        <dbReference type="Pfam" id="PF07980"/>
    </source>
</evidence>
<evidence type="ECO:0000256" key="4">
    <source>
        <dbReference type="ARBA" id="ARBA00023136"/>
    </source>
</evidence>
<dbReference type="AlphaFoldDB" id="A0A4Q7N5G0"/>
<dbReference type="InterPro" id="IPR011990">
    <property type="entry name" value="TPR-like_helical_dom_sf"/>
</dbReference>
<reference evidence="9 10" key="1">
    <citation type="submission" date="2019-02" db="EMBL/GenBank/DDBJ databases">
        <title>Genomic Encyclopedia of Type Strains, Phase IV (KMG-IV): sequencing the most valuable type-strain genomes for metagenomic binning, comparative biology and taxonomic classification.</title>
        <authorList>
            <person name="Goeker M."/>
        </authorList>
    </citation>
    <scope>NUCLEOTIDE SEQUENCE [LARGE SCALE GENOMIC DNA]</scope>
    <source>
        <strain evidence="9 10">DSM 18116</strain>
    </source>
</reference>
<evidence type="ECO:0000256" key="3">
    <source>
        <dbReference type="ARBA" id="ARBA00022729"/>
    </source>
</evidence>
<sequence length="454" mass="52053">MRFKSYSILIAASLAISSCGKNFLDEKRDSKEVIVRTIADYQAVMDNAAVVNNNASLIFNMVSAAEYYLADKDVNTWKINMPPEINAYLWEKEIYETRESFDWNNSYHRIMVANLALDVEKLSPVNAAEKTVADNTKGHARFVRAYAFYQLAQLFCKPYDAATAGSDLGVPIKLDYDVTVRMPNRSNVAAVYAQIIKDLEEALPLLPEKPQVVFRPGKTAVYTLLAKVYMQMGNWDKVLEYSNEALKIKSDLKDFKDFKALPSMPTDYGKTLNEMFYYAQSAKPSSTFTGMMVTPEVFDLYEADDYRKDAYFNATTKAFKGSFAGLYANFSGYTTSEVYLMRAEACARLNQTDKALADLNELRKYRFPDTKPALAITDQTELIKFVIDERRRELYQRGTRWEDLRRLNKEPQFAVTLTHTFEGRSYSLPPNDIRYTMPLPDNEIQLNNYPQNPR</sequence>
<dbReference type="Proteomes" id="UP000293874">
    <property type="component" value="Unassembled WGS sequence"/>
</dbReference>
<keyword evidence="5" id="KW-0998">Cell outer membrane</keyword>
<organism evidence="9 10">
    <name type="scientific">Pseudobacter ginsenosidimutans</name>
    <dbReference type="NCBI Taxonomy" id="661488"/>
    <lineage>
        <taxon>Bacteria</taxon>
        <taxon>Pseudomonadati</taxon>
        <taxon>Bacteroidota</taxon>
        <taxon>Chitinophagia</taxon>
        <taxon>Chitinophagales</taxon>
        <taxon>Chitinophagaceae</taxon>
        <taxon>Pseudobacter</taxon>
    </lineage>
</organism>